<evidence type="ECO:0000256" key="2">
    <source>
        <dbReference type="ARBA" id="ARBA00023180"/>
    </source>
</evidence>
<gene>
    <name evidence="3" type="ORF">OCTVUL_1B029064</name>
</gene>
<dbReference type="SUPFAM" id="SSF57302">
    <property type="entry name" value="Snake toxin-like"/>
    <property type="match status" value="1"/>
</dbReference>
<dbReference type="InterPro" id="IPR045860">
    <property type="entry name" value="Snake_toxin-like_sf"/>
</dbReference>
<protein>
    <recommendedName>
        <fullName evidence="5">Protein quiver</fullName>
    </recommendedName>
</protein>
<evidence type="ECO:0000256" key="1">
    <source>
        <dbReference type="ARBA" id="ARBA00022729"/>
    </source>
</evidence>
<dbReference type="Proteomes" id="UP001162480">
    <property type="component" value="Chromosome 7"/>
</dbReference>
<proteinExistence type="predicted"/>
<organism evidence="3 4">
    <name type="scientific">Octopus vulgaris</name>
    <name type="common">Common octopus</name>
    <dbReference type="NCBI Taxonomy" id="6645"/>
    <lineage>
        <taxon>Eukaryota</taxon>
        <taxon>Metazoa</taxon>
        <taxon>Spiralia</taxon>
        <taxon>Lophotrochozoa</taxon>
        <taxon>Mollusca</taxon>
        <taxon>Cephalopoda</taxon>
        <taxon>Coleoidea</taxon>
        <taxon>Octopodiformes</taxon>
        <taxon>Octopoda</taxon>
        <taxon>Incirrata</taxon>
        <taxon>Octopodidae</taxon>
        <taxon>Octopus</taxon>
    </lineage>
</organism>
<evidence type="ECO:0000313" key="4">
    <source>
        <dbReference type="Proteomes" id="UP001162480"/>
    </source>
</evidence>
<name>A0AA36F5G9_OCTVU</name>
<reference evidence="3" key="1">
    <citation type="submission" date="2023-08" db="EMBL/GenBank/DDBJ databases">
        <authorList>
            <person name="Alioto T."/>
            <person name="Alioto T."/>
            <person name="Gomez Garrido J."/>
        </authorList>
    </citation>
    <scope>NUCLEOTIDE SEQUENCE</scope>
</reference>
<keyword evidence="4" id="KW-1185">Reference proteome</keyword>
<sequence length="206" mass="23270">MVWSVQGNLKPANLTCYECNRFRGSVLDTCAEDGHLQRKMKGCYACLKVHTRMEMHDYWNRPKVVIYNSFSCAVRPTYVKPEESCEASSLTCHMCTTLGTSDCLDKFTEPQSGDCEEGENKCVKYKTYAVMRDTGSMWSENTVVSAVTRGCIETDEKDSCRRTIIHGGYHDLCICSGDDCNAASAKSTHFFLLFFSTLTFLLQFLI</sequence>
<dbReference type="InterPro" id="IPR031424">
    <property type="entry name" value="QVR-like"/>
</dbReference>
<accession>A0AA36F5G9</accession>
<dbReference type="AlphaFoldDB" id="A0AA36F5G9"/>
<dbReference type="EMBL" id="OX597820">
    <property type="protein sequence ID" value="CAI9725104.1"/>
    <property type="molecule type" value="Genomic_DNA"/>
</dbReference>
<keyword evidence="2" id="KW-0325">Glycoprotein</keyword>
<keyword evidence="1" id="KW-0732">Signal</keyword>
<evidence type="ECO:0000313" key="3">
    <source>
        <dbReference type="EMBL" id="CAI9725104.1"/>
    </source>
</evidence>
<dbReference type="GO" id="GO:0030431">
    <property type="term" value="P:sleep"/>
    <property type="evidence" value="ECO:0007669"/>
    <property type="project" value="InterPro"/>
</dbReference>
<evidence type="ECO:0008006" key="5">
    <source>
        <dbReference type="Google" id="ProtNLM"/>
    </source>
</evidence>
<dbReference type="GO" id="GO:0032222">
    <property type="term" value="P:regulation of synaptic transmission, cholinergic"/>
    <property type="evidence" value="ECO:0007669"/>
    <property type="project" value="InterPro"/>
</dbReference>
<dbReference type="Pfam" id="PF17064">
    <property type="entry name" value="QVR"/>
    <property type="match status" value="1"/>
</dbReference>